<evidence type="ECO:0000313" key="4">
    <source>
        <dbReference type="Proteomes" id="UP001141327"/>
    </source>
</evidence>
<feature type="domain" description="BAR" evidence="2">
    <location>
        <begin position="16"/>
        <end position="204"/>
    </location>
</feature>
<feature type="compositionally biased region" description="Pro residues" evidence="1">
    <location>
        <begin position="376"/>
        <end position="386"/>
    </location>
</feature>
<feature type="region of interest" description="Disordered" evidence="1">
    <location>
        <begin position="598"/>
        <end position="622"/>
    </location>
</feature>
<dbReference type="Gene3D" id="1.20.1270.60">
    <property type="entry name" value="Arfaptin homology (AH) domain/BAR domain"/>
    <property type="match status" value="1"/>
</dbReference>
<feature type="compositionally biased region" description="Low complexity" evidence="1">
    <location>
        <begin position="701"/>
        <end position="711"/>
    </location>
</feature>
<reference evidence="3" key="1">
    <citation type="journal article" date="2022" name="bioRxiv">
        <title>Genomics of Preaxostyla Flagellates Illuminates Evolutionary Transitions and the Path Towards Mitochondrial Loss.</title>
        <authorList>
            <person name="Novak L.V.F."/>
            <person name="Treitli S.C."/>
            <person name="Pyrih J."/>
            <person name="Halakuc P."/>
            <person name="Pipaliya S.V."/>
            <person name="Vacek V."/>
            <person name="Brzon O."/>
            <person name="Soukal P."/>
            <person name="Eme L."/>
            <person name="Dacks J.B."/>
            <person name="Karnkowska A."/>
            <person name="Elias M."/>
            <person name="Hampl V."/>
        </authorList>
    </citation>
    <scope>NUCLEOTIDE SEQUENCE</scope>
    <source>
        <strain evidence="3">RCP-MX</strain>
    </source>
</reference>
<dbReference type="InterPro" id="IPR004148">
    <property type="entry name" value="BAR_dom"/>
</dbReference>
<evidence type="ECO:0000259" key="2">
    <source>
        <dbReference type="Pfam" id="PF03114"/>
    </source>
</evidence>
<feature type="compositionally biased region" description="Pro residues" evidence="1">
    <location>
        <begin position="606"/>
        <end position="616"/>
    </location>
</feature>
<feature type="compositionally biased region" description="Pro residues" evidence="1">
    <location>
        <begin position="331"/>
        <end position="342"/>
    </location>
</feature>
<accession>A0ABQ8UEJ8</accession>
<proteinExistence type="predicted"/>
<evidence type="ECO:0000256" key="1">
    <source>
        <dbReference type="SAM" id="MobiDB-lite"/>
    </source>
</evidence>
<dbReference type="SUPFAM" id="SSF103657">
    <property type="entry name" value="BAR/IMD domain-like"/>
    <property type="match status" value="1"/>
</dbReference>
<organism evidence="3 4">
    <name type="scientific">Paratrimastix pyriformis</name>
    <dbReference type="NCBI Taxonomy" id="342808"/>
    <lineage>
        <taxon>Eukaryota</taxon>
        <taxon>Metamonada</taxon>
        <taxon>Preaxostyla</taxon>
        <taxon>Paratrimastigidae</taxon>
        <taxon>Paratrimastix</taxon>
    </lineage>
</organism>
<protein>
    <submittedName>
        <fullName evidence="3">Amphiphysin</fullName>
    </submittedName>
</protein>
<evidence type="ECO:0000313" key="3">
    <source>
        <dbReference type="EMBL" id="KAJ4457704.1"/>
    </source>
</evidence>
<feature type="compositionally biased region" description="Low complexity" evidence="1">
    <location>
        <begin position="634"/>
        <end position="656"/>
    </location>
</feature>
<dbReference type="EMBL" id="JAPMOS010000041">
    <property type="protein sequence ID" value="KAJ4457704.1"/>
    <property type="molecule type" value="Genomic_DNA"/>
</dbReference>
<feature type="compositionally biased region" description="Polar residues" evidence="1">
    <location>
        <begin position="302"/>
        <end position="314"/>
    </location>
</feature>
<comment type="caution">
    <text evidence="3">The sequence shown here is derived from an EMBL/GenBank/DDBJ whole genome shotgun (WGS) entry which is preliminary data.</text>
</comment>
<sequence length="738" mass="77617">MDRFMDKMKLGVAQMQRALTDATGKGKSTHVKDRHMEVLERAFKRLDIEGTRLAKSARGVFDNMKALATSLGMFGDTIGMFYLKDAHMCECGAAFKQISLEIMALCSSEEISKYVEEDAIKPMQRYLSDFPAVYRRIDQDHIYSCDFDTARTKHQRAVTSGEHLSDAEFKLKETQRRYEEHHAAMVEDLTTLVEKRFNTVDSMTAPMMIACNTFFSSVGPIFEKFAPYMEQLRQIPPTPFATAELGKHCWEIARMTEGSAGPHVEVKNLSRFVLDFVTHPPSLSPVLPLRLLPLPTAAPINFSETASEAPTFDTTAERERDFGPEGEPAEPRAPSPPSPPSAPGAMASPSPRPPLGLKRPIVMPPSVAGVTARPVVPAPSPAPAPEAEPQQAEEEEAPAAPAPAPAPGRQPGGGADMGALAQAALKRRLAATGSADLTNPNKILEDVCLAPPPSPLTFLPRTSPSCAHAPHFRIDTRLLTLTRALPLPACLQTGSAVGAAATQAFKQPEVQAQARGAAISMAGATARQLAHNPAALMGIGKRLASTSAADIADPSRLAEDVGRQAGAAVGAAAVQAAKQPEVQAKMRTAAATAGTETLRQMAAEPSAPPAPEPSAPVAPVHAPSAPVRRLPVATAAAHTATPPAPARASPAAAAPQEEPEEAARPTAPPRKPASAAAPPAPTRSSPAAAAAPAPAAPPAPTRAAKPAAAAPAPEPSGPTPDGAKLSFQERLKMFQKQQ</sequence>
<dbReference type="InterPro" id="IPR027267">
    <property type="entry name" value="AH/BAR_dom_sf"/>
</dbReference>
<dbReference type="Pfam" id="PF03114">
    <property type="entry name" value="BAR"/>
    <property type="match status" value="1"/>
</dbReference>
<keyword evidence="4" id="KW-1185">Reference proteome</keyword>
<gene>
    <name evidence="3" type="ORF">PAPYR_6733</name>
</gene>
<feature type="region of interest" description="Disordered" evidence="1">
    <location>
        <begin position="634"/>
        <end position="738"/>
    </location>
</feature>
<feature type="region of interest" description="Disordered" evidence="1">
    <location>
        <begin position="302"/>
        <end position="416"/>
    </location>
</feature>
<name>A0ABQ8UEJ8_9EUKA</name>
<feature type="compositionally biased region" description="Low complexity" evidence="1">
    <location>
        <begin position="672"/>
        <end position="693"/>
    </location>
</feature>
<dbReference type="Proteomes" id="UP001141327">
    <property type="component" value="Unassembled WGS sequence"/>
</dbReference>